<evidence type="ECO:0000256" key="3">
    <source>
        <dbReference type="ARBA" id="ARBA00023163"/>
    </source>
</evidence>
<dbReference type="PANTHER" id="PTHR43280">
    <property type="entry name" value="ARAC-FAMILY TRANSCRIPTIONAL REGULATOR"/>
    <property type="match status" value="1"/>
</dbReference>
<feature type="domain" description="HTH araC/xylS-type" evidence="4">
    <location>
        <begin position="23"/>
        <end position="121"/>
    </location>
</feature>
<accession>A0A2S0VP14</accession>
<dbReference type="SMART" id="SM00342">
    <property type="entry name" value="HTH_ARAC"/>
    <property type="match status" value="1"/>
</dbReference>
<proteinExistence type="predicted"/>
<reference evidence="5 6" key="1">
    <citation type="submission" date="2018-01" db="EMBL/GenBank/DDBJ databases">
        <title>Genome sequence of a Cantenovulum-like bacteria.</title>
        <authorList>
            <person name="Tan W.R."/>
            <person name="Lau N.-S."/>
            <person name="Go F."/>
            <person name="Amirul A.-A.A."/>
        </authorList>
    </citation>
    <scope>NUCLEOTIDE SEQUENCE [LARGE SCALE GENOMIC DNA]</scope>
    <source>
        <strain evidence="5 6">CCB-QB4</strain>
    </source>
</reference>
<dbReference type="OrthoDB" id="9809338at2"/>
<dbReference type="GO" id="GO:0043565">
    <property type="term" value="F:sequence-specific DNA binding"/>
    <property type="evidence" value="ECO:0007669"/>
    <property type="project" value="InterPro"/>
</dbReference>
<dbReference type="Pfam" id="PF12833">
    <property type="entry name" value="HTH_18"/>
    <property type="match status" value="1"/>
</dbReference>
<organism evidence="5 6">
    <name type="scientific">Saccharobesus litoralis</name>
    <dbReference type="NCBI Taxonomy" id="2172099"/>
    <lineage>
        <taxon>Bacteria</taxon>
        <taxon>Pseudomonadati</taxon>
        <taxon>Pseudomonadota</taxon>
        <taxon>Gammaproteobacteria</taxon>
        <taxon>Alteromonadales</taxon>
        <taxon>Alteromonadaceae</taxon>
        <taxon>Saccharobesus</taxon>
    </lineage>
</organism>
<dbReference type="InterPro" id="IPR018060">
    <property type="entry name" value="HTH_AraC"/>
</dbReference>
<dbReference type="PROSITE" id="PS01124">
    <property type="entry name" value="HTH_ARAC_FAMILY_2"/>
    <property type="match status" value="1"/>
</dbReference>
<dbReference type="KEGG" id="cate:C2869_05575"/>
<evidence type="ECO:0000313" key="6">
    <source>
        <dbReference type="Proteomes" id="UP000244441"/>
    </source>
</evidence>
<dbReference type="GO" id="GO:0003700">
    <property type="term" value="F:DNA-binding transcription factor activity"/>
    <property type="evidence" value="ECO:0007669"/>
    <property type="project" value="InterPro"/>
</dbReference>
<protein>
    <recommendedName>
        <fullName evidence="4">HTH araC/xylS-type domain-containing protein</fullName>
    </recommendedName>
</protein>
<sequence length="124" mass="14080">MQLKDTHLNHIHSPDALKTARIDDVIAWATKNLSTKINTQVLAEKAYVSRSTFERSFRQTQNMSPREWLIKVRLIKAQNLLASTSQSIDSIAKACGYVSALSLRLAFKKHLDQTPGEYRLLQQA</sequence>
<keyword evidence="6" id="KW-1185">Reference proteome</keyword>
<evidence type="ECO:0000256" key="2">
    <source>
        <dbReference type="ARBA" id="ARBA00023125"/>
    </source>
</evidence>
<keyword evidence="1" id="KW-0805">Transcription regulation</keyword>
<keyword evidence="3" id="KW-0804">Transcription</keyword>
<dbReference type="EMBL" id="CP026604">
    <property type="protein sequence ID" value="AWB65944.1"/>
    <property type="molecule type" value="Genomic_DNA"/>
</dbReference>
<gene>
    <name evidence="5" type="ORF">C2869_05575</name>
</gene>
<dbReference type="SUPFAM" id="SSF46689">
    <property type="entry name" value="Homeodomain-like"/>
    <property type="match status" value="2"/>
</dbReference>
<dbReference type="InterPro" id="IPR009057">
    <property type="entry name" value="Homeodomain-like_sf"/>
</dbReference>
<evidence type="ECO:0000256" key="1">
    <source>
        <dbReference type="ARBA" id="ARBA00023015"/>
    </source>
</evidence>
<name>A0A2S0VP14_9ALTE</name>
<evidence type="ECO:0000313" key="5">
    <source>
        <dbReference type="EMBL" id="AWB65944.1"/>
    </source>
</evidence>
<evidence type="ECO:0000259" key="4">
    <source>
        <dbReference type="PROSITE" id="PS01124"/>
    </source>
</evidence>
<keyword evidence="2" id="KW-0238">DNA-binding</keyword>
<dbReference type="Gene3D" id="1.10.10.60">
    <property type="entry name" value="Homeodomain-like"/>
    <property type="match status" value="1"/>
</dbReference>
<dbReference type="RefSeq" id="WP_108602016.1">
    <property type="nucleotide sequence ID" value="NZ_CP026604.1"/>
</dbReference>
<dbReference type="Proteomes" id="UP000244441">
    <property type="component" value="Chromosome"/>
</dbReference>
<dbReference type="AlphaFoldDB" id="A0A2S0VP14"/>
<dbReference type="PANTHER" id="PTHR43280:SF2">
    <property type="entry name" value="HTH-TYPE TRANSCRIPTIONAL REGULATOR EXSA"/>
    <property type="match status" value="1"/>
</dbReference>